<keyword evidence="4" id="KW-1185">Reference proteome</keyword>
<evidence type="ECO:0000259" key="2">
    <source>
        <dbReference type="Pfam" id="PF19291"/>
    </source>
</evidence>
<dbReference type="InterPro" id="IPR008928">
    <property type="entry name" value="6-hairpin_glycosidase_sf"/>
</dbReference>
<organism evidence="3 4">
    <name type="scientific">Terriglobus aquaticus</name>
    <dbReference type="NCBI Taxonomy" id="940139"/>
    <lineage>
        <taxon>Bacteria</taxon>
        <taxon>Pseudomonadati</taxon>
        <taxon>Acidobacteriota</taxon>
        <taxon>Terriglobia</taxon>
        <taxon>Terriglobales</taxon>
        <taxon>Acidobacteriaceae</taxon>
        <taxon>Terriglobus</taxon>
    </lineage>
</organism>
<dbReference type="SUPFAM" id="SSF48208">
    <property type="entry name" value="Six-hairpin glycosidases"/>
    <property type="match status" value="1"/>
</dbReference>
<comment type="caution">
    <text evidence="3">The sequence shown here is derived from an EMBL/GenBank/DDBJ whole genome shotgun (WGS) entry which is preliminary data.</text>
</comment>
<dbReference type="Proteomes" id="UP001634747">
    <property type="component" value="Unassembled WGS sequence"/>
</dbReference>
<reference evidence="3 4" key="1">
    <citation type="submission" date="2024-12" db="EMBL/GenBank/DDBJ databases">
        <authorList>
            <person name="Lee Y."/>
        </authorList>
    </citation>
    <scope>NUCLEOTIDE SEQUENCE [LARGE SCALE GENOMIC DNA]</scope>
    <source>
        <strain evidence="3 4">03SUJ4</strain>
    </source>
</reference>
<keyword evidence="3" id="KW-0378">Hydrolase</keyword>
<protein>
    <submittedName>
        <fullName evidence="3">Glycoside hydrolase family 15 protein</fullName>
    </submittedName>
</protein>
<sequence>MSPLKSLLHPSAEDKPLQAARIEDYAMIGDLQTGALVCKSGSVDWLCWPTFSDHAVFAGLLGTSDHGFFQIRPAKDEAITGEQWRYVPGTLIAEKTWTTLDGEVMVSDFMPPRGKNSDIVRIVKGVRGSVKMRMEVTFRFDYGRTVPWVTSADHHLRAINGPHLIVLRTEAPLHGEGLCTASDFTVEEGQSICFQLSYGSSTEEEPASFDAYDAYRDTVNFWEEWMAKNQFQARPEHRDAVERSLITLKAMTYQPSGGLVAALTAGLPERIGGERNWDYRYCWIRDAAFTLLVLLHAGFTEEAMAWRGWLLRAIAGSPEQFRAVYGLKGEQLLTEWCAEWLPGYENSRPVRIGNAAVEQLQLDNFGDLITALSRTPVGKDDMLAKDMRSMVTGLLRYLAKVWHEPDNGIWETRGKREHFVHSKLMAWVAFDRAISTYEQRHLTEDDPDRDKNQELVEEWRRNREELRAEILEKGFDKERNTFTQAYGSKRLDAATLRIPLVGFLPGDDPRVLGTIDAIEKNLMQNGLLLRYDTAGDSDGLPSGEGAFLACSFWYVGALHVAGRRDEASAFFLKLLGLRNEVGLLSEEYDLPHGRQLGNFPQALSHLTLCHAAMILADAEGPWNGHTQATGRKQS</sequence>
<feature type="domain" description="GH15-like" evidence="1">
    <location>
        <begin position="237"/>
        <end position="611"/>
    </location>
</feature>
<dbReference type="InterPro" id="IPR045582">
    <property type="entry name" value="Trehalase-like_N"/>
</dbReference>
<feature type="domain" description="Trehalase-like N-terminal" evidence="2">
    <location>
        <begin position="18"/>
        <end position="169"/>
    </location>
</feature>
<dbReference type="PANTHER" id="PTHR31616">
    <property type="entry name" value="TREHALASE"/>
    <property type="match status" value="1"/>
</dbReference>
<proteinExistence type="predicted"/>
<dbReference type="PANTHER" id="PTHR31616:SF0">
    <property type="entry name" value="GLUCAN 1,4-ALPHA-GLUCOSIDASE"/>
    <property type="match status" value="1"/>
</dbReference>
<dbReference type="Pfam" id="PF00723">
    <property type="entry name" value="Glyco_hydro_15"/>
    <property type="match status" value="1"/>
</dbReference>
<gene>
    <name evidence="3" type="ORF">ACK2TP_02240</name>
</gene>
<dbReference type="Gene3D" id="1.50.10.10">
    <property type="match status" value="1"/>
</dbReference>
<dbReference type="EMBL" id="JBJYXY010000001">
    <property type="protein sequence ID" value="MFN2974575.1"/>
    <property type="molecule type" value="Genomic_DNA"/>
</dbReference>
<evidence type="ECO:0000259" key="1">
    <source>
        <dbReference type="Pfam" id="PF00723"/>
    </source>
</evidence>
<dbReference type="InterPro" id="IPR011613">
    <property type="entry name" value="GH15-like"/>
</dbReference>
<dbReference type="GO" id="GO:0016787">
    <property type="term" value="F:hydrolase activity"/>
    <property type="evidence" value="ECO:0007669"/>
    <property type="project" value="UniProtKB-KW"/>
</dbReference>
<evidence type="ECO:0000313" key="4">
    <source>
        <dbReference type="Proteomes" id="UP001634747"/>
    </source>
</evidence>
<name>A0ABW9KI01_9BACT</name>
<evidence type="ECO:0000313" key="3">
    <source>
        <dbReference type="EMBL" id="MFN2974575.1"/>
    </source>
</evidence>
<accession>A0ABW9KI01</accession>
<dbReference type="InterPro" id="IPR012341">
    <property type="entry name" value="6hp_glycosidase-like_sf"/>
</dbReference>
<dbReference type="RefSeq" id="WP_263413862.1">
    <property type="nucleotide sequence ID" value="NZ_BAABBH010000001.1"/>
</dbReference>
<dbReference type="Pfam" id="PF19291">
    <property type="entry name" value="TREH_N"/>
    <property type="match status" value="1"/>
</dbReference>